<evidence type="ECO:0000256" key="2">
    <source>
        <dbReference type="ARBA" id="ARBA00022692"/>
    </source>
</evidence>
<dbReference type="EMBL" id="CP003587">
    <property type="protein sequence ID" value="AGY60418.1"/>
    <property type="molecule type" value="Genomic_DNA"/>
</dbReference>
<evidence type="ECO:0000256" key="1">
    <source>
        <dbReference type="ARBA" id="ARBA00004127"/>
    </source>
</evidence>
<dbReference type="OrthoDB" id="591562at2"/>
<dbReference type="AlphaFoldDB" id="U5QNH5"/>
<keyword evidence="2" id="KW-0812">Transmembrane</keyword>
<gene>
    <name evidence="6" type="ORF">GKIL_4172</name>
</gene>
<evidence type="ECO:0000313" key="6">
    <source>
        <dbReference type="EMBL" id="AGY60418.1"/>
    </source>
</evidence>
<comment type="subcellular location">
    <subcellularLocation>
        <location evidence="1">Endomembrane system</location>
        <topology evidence="1">Multi-pass membrane protein</topology>
    </subcellularLocation>
</comment>
<dbReference type="HOGENOM" id="CLU_166048_0_0_3"/>
<dbReference type="KEGG" id="glj:GKIL_4172"/>
<accession>U5QNH5</accession>
<feature type="domain" description="DUF1232" evidence="5">
    <location>
        <begin position="35"/>
        <end position="68"/>
    </location>
</feature>
<keyword evidence="3" id="KW-1133">Transmembrane helix</keyword>
<evidence type="ECO:0000256" key="3">
    <source>
        <dbReference type="ARBA" id="ARBA00022989"/>
    </source>
</evidence>
<proteinExistence type="predicted"/>
<dbReference type="GO" id="GO:0012505">
    <property type="term" value="C:endomembrane system"/>
    <property type="evidence" value="ECO:0007669"/>
    <property type="project" value="UniProtKB-SubCell"/>
</dbReference>
<protein>
    <recommendedName>
        <fullName evidence="5">DUF1232 domain-containing protein</fullName>
    </recommendedName>
</protein>
<keyword evidence="7" id="KW-1185">Reference proteome</keyword>
<evidence type="ECO:0000313" key="7">
    <source>
        <dbReference type="Proteomes" id="UP000017396"/>
    </source>
</evidence>
<reference evidence="6 7" key="1">
    <citation type="journal article" date="2013" name="PLoS ONE">
        <title>Cultivation and Complete Genome Sequencing of Gloeobacter kilaueensis sp. nov., from a Lava Cave in Kilauea Caldera, Hawai'i.</title>
        <authorList>
            <person name="Saw J.H."/>
            <person name="Schatz M."/>
            <person name="Brown M.V."/>
            <person name="Kunkel D.D."/>
            <person name="Foster J.S."/>
            <person name="Shick H."/>
            <person name="Christensen S."/>
            <person name="Hou S."/>
            <person name="Wan X."/>
            <person name="Donachie S.P."/>
        </authorList>
    </citation>
    <scope>NUCLEOTIDE SEQUENCE [LARGE SCALE GENOMIC DNA]</scope>
    <source>
        <strain evidence="7">JS</strain>
    </source>
</reference>
<dbReference type="InterPro" id="IPR010652">
    <property type="entry name" value="DUF1232"/>
</dbReference>
<name>U5QNH5_GLOK1</name>
<keyword evidence="4" id="KW-0472">Membrane</keyword>
<organism evidence="6 7">
    <name type="scientific">Gloeobacter kilaueensis (strain ATCC BAA-2537 / CCAP 1431/1 / ULC 316 / JS1)</name>
    <dbReference type="NCBI Taxonomy" id="1183438"/>
    <lineage>
        <taxon>Bacteria</taxon>
        <taxon>Bacillati</taxon>
        <taxon>Cyanobacteriota</taxon>
        <taxon>Cyanophyceae</taxon>
        <taxon>Gloeobacterales</taxon>
        <taxon>Gloeobacteraceae</taxon>
        <taxon>Gloeobacter</taxon>
    </lineage>
</organism>
<dbReference type="Proteomes" id="UP000017396">
    <property type="component" value="Chromosome"/>
</dbReference>
<sequence length="98" mass="11037">MRFVPTSAREWWRLVRNTVRFYRSERVSGSLKFGVLAVCAAYLLLPTDFITDLIPGLGQLDDLAIIALIHLMAVSWSERRYALGEADHTLIDADGSAR</sequence>
<evidence type="ECO:0000259" key="5">
    <source>
        <dbReference type="Pfam" id="PF06803"/>
    </source>
</evidence>
<dbReference type="eggNOG" id="COG3339">
    <property type="taxonomic scope" value="Bacteria"/>
</dbReference>
<evidence type="ECO:0000256" key="4">
    <source>
        <dbReference type="ARBA" id="ARBA00023136"/>
    </source>
</evidence>
<dbReference type="Pfam" id="PF06803">
    <property type="entry name" value="DUF1232"/>
    <property type="match status" value="1"/>
</dbReference>